<keyword evidence="9" id="KW-1185">Reference proteome</keyword>
<dbReference type="InterPro" id="IPR013249">
    <property type="entry name" value="RNA_pol_sigma70_r4_t2"/>
</dbReference>
<dbReference type="InterPro" id="IPR036388">
    <property type="entry name" value="WH-like_DNA-bd_sf"/>
</dbReference>
<keyword evidence="2" id="KW-0805">Transcription regulation</keyword>
<dbReference type="Gene3D" id="1.10.1740.10">
    <property type="match status" value="1"/>
</dbReference>
<comment type="similarity">
    <text evidence="1">Belongs to the sigma-70 factor family. ECF subfamily.</text>
</comment>
<name>A0A1H4K0X5_9ACTN</name>
<dbReference type="PANTHER" id="PTHR43133:SF8">
    <property type="entry name" value="RNA POLYMERASE SIGMA FACTOR HI_1459-RELATED"/>
    <property type="match status" value="1"/>
</dbReference>
<dbReference type="InterPro" id="IPR014284">
    <property type="entry name" value="RNA_pol_sigma-70_dom"/>
</dbReference>
<dbReference type="InterPro" id="IPR013324">
    <property type="entry name" value="RNA_pol_sigma_r3/r4-like"/>
</dbReference>
<dbReference type="InterPro" id="IPR007627">
    <property type="entry name" value="RNA_pol_sigma70_r2"/>
</dbReference>
<dbReference type="RefSeq" id="WP_175539530.1">
    <property type="nucleotide sequence ID" value="NZ_FNRT01000002.1"/>
</dbReference>
<dbReference type="Pfam" id="PF08281">
    <property type="entry name" value="Sigma70_r4_2"/>
    <property type="match status" value="1"/>
</dbReference>
<dbReference type="NCBIfam" id="TIGR02937">
    <property type="entry name" value="sigma70-ECF"/>
    <property type="match status" value="1"/>
</dbReference>
<evidence type="ECO:0000259" key="6">
    <source>
        <dbReference type="Pfam" id="PF04542"/>
    </source>
</evidence>
<keyword evidence="5" id="KW-0804">Transcription</keyword>
<feature type="domain" description="RNA polymerase sigma factor 70 region 4 type 2" evidence="7">
    <location>
        <begin position="123"/>
        <end position="175"/>
    </location>
</feature>
<dbReference type="GO" id="GO:0016987">
    <property type="term" value="F:sigma factor activity"/>
    <property type="evidence" value="ECO:0007669"/>
    <property type="project" value="UniProtKB-KW"/>
</dbReference>
<gene>
    <name evidence="8" type="ORF">SAMN04489844_0377</name>
</gene>
<evidence type="ECO:0000256" key="3">
    <source>
        <dbReference type="ARBA" id="ARBA00023082"/>
    </source>
</evidence>
<evidence type="ECO:0000256" key="1">
    <source>
        <dbReference type="ARBA" id="ARBA00010641"/>
    </source>
</evidence>
<evidence type="ECO:0000256" key="2">
    <source>
        <dbReference type="ARBA" id="ARBA00023015"/>
    </source>
</evidence>
<dbReference type="EMBL" id="FNRT01000002">
    <property type="protein sequence ID" value="SEB51765.1"/>
    <property type="molecule type" value="Genomic_DNA"/>
</dbReference>
<dbReference type="Gene3D" id="1.10.10.10">
    <property type="entry name" value="Winged helix-like DNA-binding domain superfamily/Winged helix DNA-binding domain"/>
    <property type="match status" value="1"/>
</dbReference>
<dbReference type="PANTHER" id="PTHR43133">
    <property type="entry name" value="RNA POLYMERASE ECF-TYPE SIGMA FACTO"/>
    <property type="match status" value="1"/>
</dbReference>
<evidence type="ECO:0000256" key="4">
    <source>
        <dbReference type="ARBA" id="ARBA00023125"/>
    </source>
</evidence>
<dbReference type="SUPFAM" id="SSF88659">
    <property type="entry name" value="Sigma3 and sigma4 domains of RNA polymerase sigma factors"/>
    <property type="match status" value="1"/>
</dbReference>
<proteinExistence type="inferred from homology"/>
<evidence type="ECO:0000256" key="5">
    <source>
        <dbReference type="ARBA" id="ARBA00023163"/>
    </source>
</evidence>
<evidence type="ECO:0000259" key="7">
    <source>
        <dbReference type="Pfam" id="PF08281"/>
    </source>
</evidence>
<organism evidence="8 9">
    <name type="scientific">Nocardioides exalbidus</name>
    <dbReference type="NCBI Taxonomy" id="402596"/>
    <lineage>
        <taxon>Bacteria</taxon>
        <taxon>Bacillati</taxon>
        <taxon>Actinomycetota</taxon>
        <taxon>Actinomycetes</taxon>
        <taxon>Propionibacteriales</taxon>
        <taxon>Nocardioidaceae</taxon>
        <taxon>Nocardioides</taxon>
    </lineage>
</organism>
<dbReference type="STRING" id="402596.SAMN04489844_0377"/>
<evidence type="ECO:0000313" key="9">
    <source>
        <dbReference type="Proteomes" id="UP000198742"/>
    </source>
</evidence>
<dbReference type="Pfam" id="PF04542">
    <property type="entry name" value="Sigma70_r2"/>
    <property type="match status" value="1"/>
</dbReference>
<accession>A0A1H4K0X5</accession>
<sequence>MRRTSSNLVSAARAGEEWGWRGLYRLHSARITALVRVLPRSDWASSPEDVVAEAWLTAASKMHEFSGSDEDFGGWLFTIARNHSTNQHRTGVRRRTDPVEPLLLGDRGGEAANAPAAMVEHDEAVAELLGHLSPREAEVVACIDVAGLDVAATARALGMKPTAVRVARHRALGRLRTVLDGEGEAAGSAAGPVATNVSS</sequence>
<feature type="domain" description="RNA polymerase sigma-70 region 2" evidence="6">
    <location>
        <begin position="23"/>
        <end position="90"/>
    </location>
</feature>
<reference evidence="9" key="1">
    <citation type="submission" date="2016-10" db="EMBL/GenBank/DDBJ databases">
        <authorList>
            <person name="Varghese N."/>
            <person name="Submissions S."/>
        </authorList>
    </citation>
    <scope>NUCLEOTIDE SEQUENCE [LARGE SCALE GENOMIC DNA]</scope>
    <source>
        <strain evidence="9">DSM 22017</strain>
    </source>
</reference>
<dbReference type="SUPFAM" id="SSF88946">
    <property type="entry name" value="Sigma2 domain of RNA polymerase sigma factors"/>
    <property type="match status" value="1"/>
</dbReference>
<dbReference type="InterPro" id="IPR013325">
    <property type="entry name" value="RNA_pol_sigma_r2"/>
</dbReference>
<keyword evidence="4" id="KW-0238">DNA-binding</keyword>
<dbReference type="AlphaFoldDB" id="A0A1H4K0X5"/>
<dbReference type="Proteomes" id="UP000198742">
    <property type="component" value="Unassembled WGS sequence"/>
</dbReference>
<dbReference type="GO" id="GO:0006352">
    <property type="term" value="P:DNA-templated transcription initiation"/>
    <property type="evidence" value="ECO:0007669"/>
    <property type="project" value="InterPro"/>
</dbReference>
<evidence type="ECO:0000313" key="8">
    <source>
        <dbReference type="EMBL" id="SEB51765.1"/>
    </source>
</evidence>
<keyword evidence="3" id="KW-0731">Sigma factor</keyword>
<dbReference type="InterPro" id="IPR039425">
    <property type="entry name" value="RNA_pol_sigma-70-like"/>
</dbReference>
<protein>
    <submittedName>
        <fullName evidence="8">RNA polymerase sigma-70 factor, ECF subfamily</fullName>
    </submittedName>
</protein>
<dbReference type="GO" id="GO:0003677">
    <property type="term" value="F:DNA binding"/>
    <property type="evidence" value="ECO:0007669"/>
    <property type="project" value="UniProtKB-KW"/>
</dbReference>